<evidence type="ECO:0000259" key="2">
    <source>
        <dbReference type="PROSITE" id="PS50943"/>
    </source>
</evidence>
<evidence type="ECO:0000313" key="4">
    <source>
        <dbReference type="Proteomes" id="UP000004211"/>
    </source>
</evidence>
<dbReference type="PANTHER" id="PTHR46558:SF11">
    <property type="entry name" value="HTH-TYPE TRANSCRIPTIONAL REGULATOR XRE"/>
    <property type="match status" value="1"/>
</dbReference>
<dbReference type="EMBL" id="AEDR01000043">
    <property type="protein sequence ID" value="EFL55705.1"/>
    <property type="molecule type" value="Genomic_DNA"/>
</dbReference>
<feature type="domain" description="HTH cro/C1-type" evidence="2">
    <location>
        <begin position="3"/>
        <end position="57"/>
    </location>
</feature>
<dbReference type="Pfam" id="PF01381">
    <property type="entry name" value="HTH_3"/>
    <property type="match status" value="1"/>
</dbReference>
<dbReference type="InterPro" id="IPR001387">
    <property type="entry name" value="Cro/C1-type_HTH"/>
</dbReference>
<evidence type="ECO:0000313" key="3">
    <source>
        <dbReference type="EMBL" id="EFL55705.1"/>
    </source>
</evidence>
<dbReference type="SMART" id="SM00530">
    <property type="entry name" value="HTH_XRE"/>
    <property type="match status" value="1"/>
</dbReference>
<dbReference type="PROSITE" id="PS50943">
    <property type="entry name" value="HTH_CROC1"/>
    <property type="match status" value="1"/>
</dbReference>
<protein>
    <submittedName>
        <fullName evidence="3">DNA-binding helix-turn-helix protein</fullName>
    </submittedName>
</protein>
<dbReference type="PANTHER" id="PTHR46558">
    <property type="entry name" value="TRACRIPTIONAL REGULATORY PROTEIN-RELATED-RELATED"/>
    <property type="match status" value="1"/>
</dbReference>
<name>E1L7N3_9FIRM</name>
<dbReference type="InterPro" id="IPR010982">
    <property type="entry name" value="Lambda_DNA-bd_dom_sf"/>
</dbReference>
<sequence length="297" mass="33843">MKIQNLRKLYKLSQGDFGALLGMTKGQISSYEREVSQPTLETLNKIAQYFNCTLEELTETPIREEFYFKWLLDQEEHTLFVTQELGNQSKFKAQAGVIEIQSDEYITYGFARGLREDEAPIFAANFLLLEGDKNNSIINHFEKVVVDLEEVERKNILIGHAVDQQTGIAALPKNITTFIPGYPLLVELYRVLEKGAWLGNPIAWPTKGTNILALRLASGKIIRLHISTIATGCYLYATYSKDLEERINLWQALQKKDAIKLAVEYALEWNRLKTEGELAEQKRIEDAASGLPEHFEV</sequence>
<dbReference type="GO" id="GO:0003677">
    <property type="term" value="F:DNA binding"/>
    <property type="evidence" value="ECO:0007669"/>
    <property type="project" value="UniProtKB-KW"/>
</dbReference>
<comment type="caution">
    <text evidence="3">The sequence shown here is derived from an EMBL/GenBank/DDBJ whole genome shotgun (WGS) entry which is preliminary data.</text>
</comment>
<reference evidence="3 4" key="1">
    <citation type="submission" date="2010-08" db="EMBL/GenBank/DDBJ databases">
        <authorList>
            <person name="Durkin A.S."/>
            <person name="Madupu R."/>
            <person name="Torralba M."/>
            <person name="Gillis M."/>
            <person name="Methe B."/>
            <person name="Sutton G."/>
            <person name="Nelson K.E."/>
        </authorList>
    </citation>
    <scope>NUCLEOTIDE SEQUENCE [LARGE SCALE GENOMIC DNA]</scope>
    <source>
        <strain evidence="3 4">ACS-049-V-Sch6</strain>
    </source>
</reference>
<organism evidence="3 4">
    <name type="scientific">Veillonella atypica ACS-049-V-Sch6</name>
    <dbReference type="NCBI Taxonomy" id="866776"/>
    <lineage>
        <taxon>Bacteria</taxon>
        <taxon>Bacillati</taxon>
        <taxon>Bacillota</taxon>
        <taxon>Negativicutes</taxon>
        <taxon>Veillonellales</taxon>
        <taxon>Veillonellaceae</taxon>
        <taxon>Veillonella</taxon>
    </lineage>
</organism>
<dbReference type="Gene3D" id="1.10.260.40">
    <property type="entry name" value="lambda repressor-like DNA-binding domains"/>
    <property type="match status" value="1"/>
</dbReference>
<proteinExistence type="predicted"/>
<gene>
    <name evidence="3" type="ORF">HMPREF9321_1713</name>
</gene>
<dbReference type="SUPFAM" id="SSF47413">
    <property type="entry name" value="lambda repressor-like DNA-binding domains"/>
    <property type="match status" value="1"/>
</dbReference>
<dbReference type="AlphaFoldDB" id="E1L7N3"/>
<evidence type="ECO:0000256" key="1">
    <source>
        <dbReference type="ARBA" id="ARBA00023125"/>
    </source>
</evidence>
<keyword evidence="1 3" id="KW-0238">DNA-binding</keyword>
<dbReference type="CDD" id="cd00093">
    <property type="entry name" value="HTH_XRE"/>
    <property type="match status" value="1"/>
</dbReference>
<dbReference type="Proteomes" id="UP000004211">
    <property type="component" value="Unassembled WGS sequence"/>
</dbReference>
<accession>E1L7N3</accession>